<dbReference type="NCBIfam" id="TIGR00180">
    <property type="entry name" value="parB_part"/>
    <property type="match status" value="1"/>
</dbReference>
<keyword evidence="1" id="KW-0238">DNA-binding</keyword>
<feature type="region of interest" description="Disordered" evidence="2">
    <location>
        <begin position="1"/>
        <end position="24"/>
    </location>
</feature>
<proteinExistence type="predicted"/>
<evidence type="ECO:0000259" key="3">
    <source>
        <dbReference type="Pfam" id="PF08775"/>
    </source>
</evidence>
<dbReference type="AlphaFoldDB" id="A0A7W2IVL8"/>
<dbReference type="InterPro" id="IPR014884">
    <property type="entry name" value="ParB_fam_C"/>
</dbReference>
<evidence type="ECO:0000256" key="1">
    <source>
        <dbReference type="ARBA" id="ARBA00023125"/>
    </source>
</evidence>
<dbReference type="Proteomes" id="UP000571701">
    <property type="component" value="Unassembled WGS sequence"/>
</dbReference>
<comment type="caution">
    <text evidence="4">The sequence shown here is derived from an EMBL/GenBank/DDBJ whole genome shotgun (WGS) entry which is preliminary data.</text>
</comment>
<dbReference type="EMBL" id="JACFYF010000026">
    <property type="protein sequence ID" value="MBA5764589.1"/>
    <property type="molecule type" value="Genomic_DNA"/>
</dbReference>
<feature type="domain" description="ParB protein family C-terminal" evidence="3">
    <location>
        <begin position="231"/>
        <end position="354"/>
    </location>
</feature>
<sequence length="357" mass="39256">MAKKRGGSPLGNAPGSIEAQQSAARTNLESLTKQLSAEIEKAGEQVGSYLQKQFGIEAVGQNVVWQLASGQTATFNEVTLSHKQVRDNTLVTFDVNGRDQSMLTAESLEDLNSLEFQQFYPAVGREVDGKIDVLDGSRRRAWFLLQQGRVKTFRILVTQDDISITDAKALAKQLQTAKEHNQREIGLQCKTIMESGECTQEEVAQILGISRQAVGRALKAASIDAKLIALFPVVNELSHTDYAVLAKVMNVFANDSKKLSSFIQKVAGKVVNAQPEQSQEELKDSLIASIKSELKIAEAKQEKDTAAVTPLAQFDSKGMFARKKVKGRNFSYEFGRLSKELQAELDKAIADVLKNHQ</sequence>
<organism evidence="4 5">
    <name type="scientific">Vibrio marinisediminis</name>
    <dbReference type="NCBI Taxonomy" id="2758441"/>
    <lineage>
        <taxon>Bacteria</taxon>
        <taxon>Pseudomonadati</taxon>
        <taxon>Pseudomonadota</taxon>
        <taxon>Gammaproteobacteria</taxon>
        <taxon>Vibrionales</taxon>
        <taxon>Vibrionaceae</taxon>
        <taxon>Vibrio</taxon>
    </lineage>
</organism>
<gene>
    <name evidence="4" type="ORF">H2O73_19705</name>
</gene>
<dbReference type="Pfam" id="PF08775">
    <property type="entry name" value="ParB"/>
    <property type="match status" value="1"/>
</dbReference>
<evidence type="ECO:0000313" key="4">
    <source>
        <dbReference type="EMBL" id="MBA5764589.1"/>
    </source>
</evidence>
<dbReference type="RefSeq" id="WP_182110635.1">
    <property type="nucleotide sequence ID" value="NZ_JACFYF010000026.1"/>
</dbReference>
<dbReference type="Gene3D" id="1.10.10.2830">
    <property type="match status" value="1"/>
</dbReference>
<dbReference type="PANTHER" id="PTHR38973">
    <property type="entry name" value="PLASMID PARTITIONING CONTROL PROTEIN-RELATED"/>
    <property type="match status" value="1"/>
</dbReference>
<dbReference type="CDD" id="cd16394">
    <property type="entry name" value="sopB_N"/>
    <property type="match status" value="1"/>
</dbReference>
<accession>A0A7W2IVL8</accession>
<dbReference type="InterPro" id="IPR004437">
    <property type="entry name" value="ParB/RepB/Spo0J"/>
</dbReference>
<evidence type="ECO:0000313" key="5">
    <source>
        <dbReference type="Proteomes" id="UP000571701"/>
    </source>
</evidence>
<protein>
    <submittedName>
        <fullName evidence="4">ParB/RepB/Spo0J family partition protein</fullName>
    </submittedName>
</protein>
<keyword evidence="5" id="KW-1185">Reference proteome</keyword>
<dbReference type="PANTHER" id="PTHR38973:SF1">
    <property type="entry name" value="PLASMID PARTITION PROTEIN B"/>
    <property type="match status" value="1"/>
</dbReference>
<dbReference type="GO" id="GO:0003677">
    <property type="term" value="F:DNA binding"/>
    <property type="evidence" value="ECO:0007669"/>
    <property type="project" value="UniProtKB-KW"/>
</dbReference>
<evidence type="ECO:0000256" key="2">
    <source>
        <dbReference type="SAM" id="MobiDB-lite"/>
    </source>
</evidence>
<name>A0A7W2IVL8_9VIBR</name>
<reference evidence="4 5" key="1">
    <citation type="submission" date="2020-07" db="EMBL/GenBank/DDBJ databases">
        <title>Vibrio marinisediminis sp. nov., isolated from marine sediment.</title>
        <authorList>
            <person name="Ji X."/>
        </authorList>
    </citation>
    <scope>NUCLEOTIDE SEQUENCE [LARGE SCALE GENOMIC DNA]</scope>
    <source>
        <strain evidence="4 5">404</strain>
    </source>
</reference>